<keyword evidence="3" id="KW-1015">Disulfide bond</keyword>
<dbReference type="EMBL" id="FOCE01000007">
    <property type="protein sequence ID" value="SEN70781.1"/>
    <property type="molecule type" value="Genomic_DNA"/>
</dbReference>
<protein>
    <submittedName>
        <fullName evidence="6">Thioredoxin</fullName>
    </submittedName>
</protein>
<dbReference type="OrthoDB" id="9790390at2"/>
<dbReference type="GO" id="GO:0005829">
    <property type="term" value="C:cytosol"/>
    <property type="evidence" value="ECO:0007669"/>
    <property type="project" value="TreeGrafter"/>
</dbReference>
<dbReference type="Pfam" id="PF21352">
    <property type="entry name" value="Zn_ribbon_Thio2"/>
    <property type="match status" value="1"/>
</dbReference>
<sequence>MSDAVKLTCATCGQMNRVPRARLAEAPKCGSCGEPLLDGRVHELDGPGHDKAIRGDELPLLVDYWAPWCGPCRMMAPEFSKAAKALAPQARLAKLNTQDHPDIAGRARIQGIPALVLYHRGREVARLAGARPAADIIAFVRQNAPASV</sequence>
<dbReference type="RefSeq" id="WP_091301900.1">
    <property type="nucleotide sequence ID" value="NZ_FOCE01000007.1"/>
</dbReference>
<keyword evidence="4" id="KW-0676">Redox-active center</keyword>
<dbReference type="STRING" id="933059.SAMN04488103_1073"/>
<dbReference type="CDD" id="cd02947">
    <property type="entry name" value="TRX_family"/>
    <property type="match status" value="1"/>
</dbReference>
<keyword evidence="7" id="KW-1185">Reference proteome</keyword>
<evidence type="ECO:0000256" key="3">
    <source>
        <dbReference type="ARBA" id="ARBA00023157"/>
    </source>
</evidence>
<dbReference type="GO" id="GO:0015035">
    <property type="term" value="F:protein-disulfide reductase activity"/>
    <property type="evidence" value="ECO:0007669"/>
    <property type="project" value="TreeGrafter"/>
</dbReference>
<dbReference type="InterPro" id="IPR049299">
    <property type="entry name" value="Thio2_N"/>
</dbReference>
<organism evidence="6 7">
    <name type="scientific">Gemmobacter aquatilis</name>
    <dbReference type="NCBI Taxonomy" id="933059"/>
    <lineage>
        <taxon>Bacteria</taxon>
        <taxon>Pseudomonadati</taxon>
        <taxon>Pseudomonadota</taxon>
        <taxon>Alphaproteobacteria</taxon>
        <taxon>Rhodobacterales</taxon>
        <taxon>Paracoccaceae</taxon>
        <taxon>Gemmobacter</taxon>
    </lineage>
</organism>
<accession>A0A1H8IQY6</accession>
<dbReference type="InterPro" id="IPR013766">
    <property type="entry name" value="Thioredoxin_domain"/>
</dbReference>
<reference evidence="6 7" key="1">
    <citation type="submission" date="2016-10" db="EMBL/GenBank/DDBJ databases">
        <authorList>
            <person name="de Groot N.N."/>
        </authorList>
    </citation>
    <scope>NUCLEOTIDE SEQUENCE [LARGE SCALE GENOMIC DNA]</scope>
    <source>
        <strain evidence="6 7">DSM 3857</strain>
    </source>
</reference>
<name>A0A1H8IQY6_9RHOB</name>
<dbReference type="InterPro" id="IPR036249">
    <property type="entry name" value="Thioredoxin-like_sf"/>
</dbReference>
<dbReference type="PANTHER" id="PTHR45663:SF11">
    <property type="entry name" value="GEO12009P1"/>
    <property type="match status" value="1"/>
</dbReference>
<dbReference type="AlphaFoldDB" id="A0A1H8IQY6"/>
<evidence type="ECO:0000256" key="1">
    <source>
        <dbReference type="ARBA" id="ARBA00022448"/>
    </source>
</evidence>
<proteinExistence type="predicted"/>
<dbReference type="Gene3D" id="2.30.30.380">
    <property type="entry name" value="Zn-finger domain of Sec23/24"/>
    <property type="match status" value="1"/>
</dbReference>
<evidence type="ECO:0000313" key="6">
    <source>
        <dbReference type="EMBL" id="SEN70781.1"/>
    </source>
</evidence>
<dbReference type="PROSITE" id="PS51352">
    <property type="entry name" value="THIOREDOXIN_2"/>
    <property type="match status" value="1"/>
</dbReference>
<dbReference type="SUPFAM" id="SSF52833">
    <property type="entry name" value="Thioredoxin-like"/>
    <property type="match status" value="1"/>
</dbReference>
<evidence type="ECO:0000313" key="7">
    <source>
        <dbReference type="Proteomes" id="UP000198761"/>
    </source>
</evidence>
<dbReference type="GO" id="GO:0045454">
    <property type="term" value="P:cell redox homeostasis"/>
    <property type="evidence" value="ECO:0007669"/>
    <property type="project" value="TreeGrafter"/>
</dbReference>
<dbReference type="Gene3D" id="3.40.30.10">
    <property type="entry name" value="Glutaredoxin"/>
    <property type="match status" value="1"/>
</dbReference>
<evidence type="ECO:0000256" key="4">
    <source>
        <dbReference type="ARBA" id="ARBA00023284"/>
    </source>
</evidence>
<dbReference type="PRINTS" id="PR00421">
    <property type="entry name" value="THIOREDOXIN"/>
</dbReference>
<dbReference type="InterPro" id="IPR017937">
    <property type="entry name" value="Thioredoxin_CS"/>
</dbReference>
<gene>
    <name evidence="6" type="ORF">SAMN04488103_1073</name>
</gene>
<evidence type="ECO:0000259" key="5">
    <source>
        <dbReference type="PROSITE" id="PS51352"/>
    </source>
</evidence>
<dbReference type="PROSITE" id="PS00194">
    <property type="entry name" value="THIOREDOXIN_1"/>
    <property type="match status" value="1"/>
</dbReference>
<keyword evidence="2" id="KW-0249">Electron transport</keyword>
<keyword evidence="1" id="KW-0813">Transport</keyword>
<dbReference type="Pfam" id="PF00085">
    <property type="entry name" value="Thioredoxin"/>
    <property type="match status" value="1"/>
</dbReference>
<feature type="domain" description="Thioredoxin" evidence="5">
    <location>
        <begin position="30"/>
        <end position="145"/>
    </location>
</feature>
<dbReference type="Proteomes" id="UP000198761">
    <property type="component" value="Unassembled WGS sequence"/>
</dbReference>
<dbReference type="PANTHER" id="PTHR45663">
    <property type="entry name" value="GEO12009P1"/>
    <property type="match status" value="1"/>
</dbReference>
<evidence type="ECO:0000256" key="2">
    <source>
        <dbReference type="ARBA" id="ARBA00022982"/>
    </source>
</evidence>